<evidence type="ECO:0000256" key="3">
    <source>
        <dbReference type="ARBA" id="ARBA00022840"/>
    </source>
</evidence>
<sequence length="460" mass="51818">MADLPFSNKAELTDIIIVDDEQIIRDSLRQLFELEGYQVHTYTSALTALDRINRQFPGIVITDINMPHMDGLSLLEQITALDSELPVILLTGYADVPMAVQAMHKGAYDFVEKPVNETLPDTVSRALEKRRLVLENRQLKDQLRQNKEPGVRILGDTPVMQEMMSLLNAVVDTPADVLIHGETGTGKELVARFLHEHSHRAQANFVALNCAAIPENLIESELFGVRKGAYTGAEEHRAGKFEFAHQGTLFLDEIEATPLSLQIKLLRVLEERKVTPVGSNEAIDLDIRIIAATKTDLLQQADLGDFRHDLYYRLNLVKVDIPPLRARKADIPLLFKHFSSIAANRFHKSLLPLDSNQLQQLISYDWPGNVRELRNTAERHVLLGTDIQLSSSATSPAFSEDLSLSEKVAFYEQSLLEDALQQTSGSVKQALEILRLPRKTFYDKMAKYGLERSRYTRGNN</sequence>
<dbReference type="PROSITE" id="PS50110">
    <property type="entry name" value="RESPONSE_REGULATORY"/>
    <property type="match status" value="1"/>
</dbReference>
<dbReference type="InterPro" id="IPR003593">
    <property type="entry name" value="AAA+_ATPase"/>
</dbReference>
<keyword evidence="2" id="KW-0547">Nucleotide-binding</keyword>
<dbReference type="FunFam" id="3.40.50.300:FF:000006">
    <property type="entry name" value="DNA-binding transcriptional regulator NtrC"/>
    <property type="match status" value="1"/>
</dbReference>
<keyword evidence="1 7" id="KW-0597">Phosphoprotein</keyword>
<dbReference type="Gene3D" id="1.10.8.60">
    <property type="match status" value="1"/>
</dbReference>
<comment type="caution">
    <text evidence="10">The sequence shown here is derived from an EMBL/GenBank/DDBJ whole genome shotgun (WGS) entry which is preliminary data.</text>
</comment>
<dbReference type="CDD" id="cd17549">
    <property type="entry name" value="REC_DctD-like"/>
    <property type="match status" value="1"/>
</dbReference>
<dbReference type="SMART" id="SM00382">
    <property type="entry name" value="AAA"/>
    <property type="match status" value="1"/>
</dbReference>
<feature type="domain" description="Sigma-54 factor interaction" evidence="8">
    <location>
        <begin position="153"/>
        <end position="382"/>
    </location>
</feature>
<evidence type="ECO:0000256" key="2">
    <source>
        <dbReference type="ARBA" id="ARBA00022741"/>
    </source>
</evidence>
<dbReference type="InterPro" id="IPR027417">
    <property type="entry name" value="P-loop_NTPase"/>
</dbReference>
<dbReference type="InterPro" id="IPR002078">
    <property type="entry name" value="Sigma_54_int"/>
</dbReference>
<dbReference type="InterPro" id="IPR025662">
    <property type="entry name" value="Sigma_54_int_dom_ATP-bd_1"/>
</dbReference>
<dbReference type="FunFam" id="3.40.50.2300:FF:000018">
    <property type="entry name" value="DNA-binding transcriptional regulator NtrC"/>
    <property type="match status" value="1"/>
</dbReference>
<protein>
    <submittedName>
        <fullName evidence="10">Sigma-54-dependent Fis family transcriptional regulator</fullName>
    </submittedName>
</protein>
<evidence type="ECO:0000313" key="11">
    <source>
        <dbReference type="Proteomes" id="UP000565262"/>
    </source>
</evidence>
<dbReference type="CDD" id="cd00009">
    <property type="entry name" value="AAA"/>
    <property type="match status" value="1"/>
</dbReference>
<dbReference type="SUPFAM" id="SSF52172">
    <property type="entry name" value="CheY-like"/>
    <property type="match status" value="1"/>
</dbReference>
<dbReference type="InterPro" id="IPR025944">
    <property type="entry name" value="Sigma_54_int_dom_CS"/>
</dbReference>
<dbReference type="Pfam" id="PF25601">
    <property type="entry name" value="AAA_lid_14"/>
    <property type="match status" value="1"/>
</dbReference>
<proteinExistence type="predicted"/>
<dbReference type="Gene3D" id="3.40.50.2300">
    <property type="match status" value="1"/>
</dbReference>
<evidence type="ECO:0000256" key="5">
    <source>
        <dbReference type="ARBA" id="ARBA00023015"/>
    </source>
</evidence>
<keyword evidence="6" id="KW-0804">Transcription</keyword>
<name>A0A839IUF4_9GAMM</name>
<dbReference type="InterPro" id="IPR002197">
    <property type="entry name" value="HTH_Fis"/>
</dbReference>
<gene>
    <name evidence="10" type="ORF">H4O21_18390</name>
</gene>
<keyword evidence="11" id="KW-1185">Reference proteome</keyword>
<dbReference type="PANTHER" id="PTHR32071">
    <property type="entry name" value="TRANSCRIPTIONAL REGULATORY PROTEIN"/>
    <property type="match status" value="1"/>
</dbReference>
<dbReference type="GO" id="GO:0006355">
    <property type="term" value="P:regulation of DNA-templated transcription"/>
    <property type="evidence" value="ECO:0007669"/>
    <property type="project" value="InterPro"/>
</dbReference>
<dbReference type="SMART" id="SM00448">
    <property type="entry name" value="REC"/>
    <property type="match status" value="1"/>
</dbReference>
<dbReference type="Proteomes" id="UP000565262">
    <property type="component" value="Unassembled WGS sequence"/>
</dbReference>
<keyword evidence="5" id="KW-0805">Transcription regulation</keyword>
<dbReference type="InterPro" id="IPR001789">
    <property type="entry name" value="Sig_transdc_resp-reg_receiver"/>
</dbReference>
<dbReference type="InterPro" id="IPR009057">
    <property type="entry name" value="Homeodomain-like_sf"/>
</dbReference>
<evidence type="ECO:0000256" key="4">
    <source>
        <dbReference type="ARBA" id="ARBA00023012"/>
    </source>
</evidence>
<accession>A0A839IUF4</accession>
<dbReference type="Pfam" id="PF00072">
    <property type="entry name" value="Response_reg"/>
    <property type="match status" value="1"/>
</dbReference>
<dbReference type="InterPro" id="IPR011006">
    <property type="entry name" value="CheY-like_superfamily"/>
</dbReference>
<reference evidence="10 11" key="1">
    <citation type="submission" date="2020-08" db="EMBL/GenBank/DDBJ databases">
        <title>Oceanospirillum sp. nov. isolated from marine sediment.</title>
        <authorList>
            <person name="Ji X."/>
        </authorList>
    </citation>
    <scope>NUCLEOTIDE SEQUENCE [LARGE SCALE GENOMIC DNA]</scope>
    <source>
        <strain evidence="10 11">D5</strain>
    </source>
</reference>
<dbReference type="InterPro" id="IPR058031">
    <property type="entry name" value="AAA_lid_NorR"/>
</dbReference>
<dbReference type="EMBL" id="JACJFM010000031">
    <property type="protein sequence ID" value="MBB1488578.1"/>
    <property type="molecule type" value="Genomic_DNA"/>
</dbReference>
<evidence type="ECO:0000259" key="9">
    <source>
        <dbReference type="PROSITE" id="PS50110"/>
    </source>
</evidence>
<dbReference type="Gene3D" id="1.10.10.60">
    <property type="entry name" value="Homeodomain-like"/>
    <property type="match status" value="1"/>
</dbReference>
<dbReference type="PROSITE" id="PS00675">
    <property type="entry name" value="SIGMA54_INTERACT_1"/>
    <property type="match status" value="1"/>
</dbReference>
<dbReference type="SUPFAM" id="SSF46689">
    <property type="entry name" value="Homeodomain-like"/>
    <property type="match status" value="1"/>
</dbReference>
<dbReference type="PANTHER" id="PTHR32071:SF57">
    <property type="entry name" value="C4-DICARBOXYLATE TRANSPORT TRANSCRIPTIONAL REGULATORY PROTEIN DCTD"/>
    <property type="match status" value="1"/>
</dbReference>
<organism evidence="10 11">
    <name type="scientific">Oceanospirillum sediminis</name>
    <dbReference type="NCBI Taxonomy" id="2760088"/>
    <lineage>
        <taxon>Bacteria</taxon>
        <taxon>Pseudomonadati</taxon>
        <taxon>Pseudomonadota</taxon>
        <taxon>Gammaproteobacteria</taxon>
        <taxon>Oceanospirillales</taxon>
        <taxon>Oceanospirillaceae</taxon>
        <taxon>Oceanospirillum</taxon>
    </lineage>
</organism>
<dbReference type="AlphaFoldDB" id="A0A839IUF4"/>
<evidence type="ECO:0000256" key="6">
    <source>
        <dbReference type="ARBA" id="ARBA00023163"/>
    </source>
</evidence>
<dbReference type="Pfam" id="PF02954">
    <property type="entry name" value="HTH_8"/>
    <property type="match status" value="1"/>
</dbReference>
<dbReference type="GO" id="GO:0043565">
    <property type="term" value="F:sequence-specific DNA binding"/>
    <property type="evidence" value="ECO:0007669"/>
    <property type="project" value="InterPro"/>
</dbReference>
<dbReference type="RefSeq" id="WP_182810350.1">
    <property type="nucleotide sequence ID" value="NZ_JACJFM010000031.1"/>
</dbReference>
<dbReference type="Pfam" id="PF00158">
    <property type="entry name" value="Sigma54_activat"/>
    <property type="match status" value="1"/>
</dbReference>
<dbReference type="PROSITE" id="PS00688">
    <property type="entry name" value="SIGMA54_INTERACT_3"/>
    <property type="match status" value="1"/>
</dbReference>
<dbReference type="GO" id="GO:0005524">
    <property type="term" value="F:ATP binding"/>
    <property type="evidence" value="ECO:0007669"/>
    <property type="project" value="UniProtKB-KW"/>
</dbReference>
<evidence type="ECO:0000259" key="8">
    <source>
        <dbReference type="PROSITE" id="PS50045"/>
    </source>
</evidence>
<keyword evidence="4" id="KW-0902">Two-component regulatory system</keyword>
<keyword evidence="3" id="KW-0067">ATP-binding</keyword>
<dbReference type="SUPFAM" id="SSF52540">
    <property type="entry name" value="P-loop containing nucleoside triphosphate hydrolases"/>
    <property type="match status" value="1"/>
</dbReference>
<feature type="modified residue" description="4-aspartylphosphate" evidence="7">
    <location>
        <position position="63"/>
    </location>
</feature>
<dbReference type="PROSITE" id="PS50045">
    <property type="entry name" value="SIGMA54_INTERACT_4"/>
    <property type="match status" value="1"/>
</dbReference>
<evidence type="ECO:0000256" key="1">
    <source>
        <dbReference type="ARBA" id="ARBA00022553"/>
    </source>
</evidence>
<evidence type="ECO:0000313" key="10">
    <source>
        <dbReference type="EMBL" id="MBB1488578.1"/>
    </source>
</evidence>
<dbReference type="Gene3D" id="3.40.50.300">
    <property type="entry name" value="P-loop containing nucleotide triphosphate hydrolases"/>
    <property type="match status" value="1"/>
</dbReference>
<dbReference type="GO" id="GO:0000160">
    <property type="term" value="P:phosphorelay signal transduction system"/>
    <property type="evidence" value="ECO:0007669"/>
    <property type="project" value="UniProtKB-KW"/>
</dbReference>
<evidence type="ECO:0000256" key="7">
    <source>
        <dbReference type="PROSITE-ProRule" id="PRU00169"/>
    </source>
</evidence>
<feature type="domain" description="Response regulatory" evidence="9">
    <location>
        <begin position="14"/>
        <end position="128"/>
    </location>
</feature>